<keyword evidence="10" id="KW-1185">Reference proteome</keyword>
<dbReference type="PANTHER" id="PTHR43884">
    <property type="entry name" value="ACYL-COA DEHYDROGENASE"/>
    <property type="match status" value="1"/>
</dbReference>
<dbReference type="Gene3D" id="1.10.540.10">
    <property type="entry name" value="Acyl-CoA dehydrogenase/oxidase, N-terminal domain"/>
    <property type="match status" value="1"/>
</dbReference>
<dbReference type="InterPro" id="IPR009075">
    <property type="entry name" value="AcylCo_DH/oxidase_C"/>
</dbReference>
<dbReference type="EMBL" id="BAABHA010000002">
    <property type="protein sequence ID" value="GAA4377698.1"/>
    <property type="molecule type" value="Genomic_DNA"/>
</dbReference>
<dbReference type="Pfam" id="PF02771">
    <property type="entry name" value="Acyl-CoA_dh_N"/>
    <property type="match status" value="1"/>
</dbReference>
<dbReference type="Gene3D" id="1.20.140.10">
    <property type="entry name" value="Butyryl-CoA Dehydrogenase, subunit A, domain 3"/>
    <property type="match status" value="1"/>
</dbReference>
<evidence type="ECO:0000256" key="3">
    <source>
        <dbReference type="ARBA" id="ARBA00022630"/>
    </source>
</evidence>
<comment type="cofactor">
    <cofactor evidence="1 5">
        <name>FAD</name>
        <dbReference type="ChEBI" id="CHEBI:57692"/>
    </cofactor>
</comment>
<keyword evidence="3 5" id="KW-0285">Flavoprotein</keyword>
<dbReference type="PIRSF" id="PIRSF016578">
    <property type="entry name" value="HsaA"/>
    <property type="match status" value="1"/>
</dbReference>
<evidence type="ECO:0000256" key="2">
    <source>
        <dbReference type="ARBA" id="ARBA00009347"/>
    </source>
</evidence>
<evidence type="ECO:0000313" key="10">
    <source>
        <dbReference type="Proteomes" id="UP001500454"/>
    </source>
</evidence>
<protein>
    <submittedName>
        <fullName evidence="9">Acyl-CoA dehydrogenase AcdA</fullName>
    </submittedName>
</protein>
<dbReference type="SUPFAM" id="SSF47203">
    <property type="entry name" value="Acyl-CoA dehydrogenase C-terminal domain-like"/>
    <property type="match status" value="1"/>
</dbReference>
<proteinExistence type="inferred from homology"/>
<comment type="similarity">
    <text evidence="2 5">Belongs to the acyl-CoA dehydrogenase family.</text>
</comment>
<evidence type="ECO:0000259" key="7">
    <source>
        <dbReference type="Pfam" id="PF02770"/>
    </source>
</evidence>
<dbReference type="InterPro" id="IPR037069">
    <property type="entry name" value="AcylCoA_DH/ox_N_sf"/>
</dbReference>
<dbReference type="SUPFAM" id="SSF56645">
    <property type="entry name" value="Acyl-CoA dehydrogenase NM domain-like"/>
    <property type="match status" value="1"/>
</dbReference>
<dbReference type="InterPro" id="IPR009100">
    <property type="entry name" value="AcylCoA_DH/oxidase_NM_dom_sf"/>
</dbReference>
<dbReference type="InterPro" id="IPR046373">
    <property type="entry name" value="Acyl-CoA_Oxase/DH_mid-dom_sf"/>
</dbReference>
<comment type="caution">
    <text evidence="9">The sequence shown here is derived from an EMBL/GenBank/DDBJ whole genome shotgun (WGS) entry which is preliminary data.</text>
</comment>
<dbReference type="Proteomes" id="UP001500454">
    <property type="component" value="Unassembled WGS sequence"/>
</dbReference>
<accession>A0ABP8IWW4</accession>
<evidence type="ECO:0000256" key="1">
    <source>
        <dbReference type="ARBA" id="ARBA00001974"/>
    </source>
</evidence>
<dbReference type="Pfam" id="PF00441">
    <property type="entry name" value="Acyl-CoA_dh_1"/>
    <property type="match status" value="1"/>
</dbReference>
<dbReference type="CDD" id="cd01158">
    <property type="entry name" value="SCAD_SBCAD"/>
    <property type="match status" value="1"/>
</dbReference>
<dbReference type="InterPro" id="IPR006089">
    <property type="entry name" value="Acyl-CoA_DH_CS"/>
</dbReference>
<dbReference type="Gene3D" id="2.40.110.10">
    <property type="entry name" value="Butyryl-CoA Dehydrogenase, subunit A, domain 2"/>
    <property type="match status" value="1"/>
</dbReference>
<evidence type="ECO:0000256" key="5">
    <source>
        <dbReference type="RuleBase" id="RU362125"/>
    </source>
</evidence>
<gene>
    <name evidence="9" type="primary">acdA</name>
    <name evidence="9" type="ORF">GCM10023186_13110</name>
</gene>
<sequence>MYLRQPKIGFYEPYRPVCFPISFPNSMELVATENQTMIAQMVRDFGATHIKPKMREWDDTQEFPVDVFHKLGELGLMGVLVPTEYGGAGFGYTEYVTAIAELSKIDPSIGLSMAAHNSLCTGHILQHASEEQKQKYLPKLATGEWIGAWGLTEPNTGSDAGNMRTTAVLDGDHYVLNGAKNFITHGKSGNVAVVIARTGEVGDSHGMTAFIIERGTPGFSAGRKEDKLGMRASETTELIFTDCRVPVENVIGKVGDGFVQSLKVLDGGRISIAALSLGIAQGAFEAALQYSKERHQFNQPISSFQGISFKLADMATEIEAASLLTYRAADMKDQGLSVNRESAMAKLYASEVCVRTANEAVQIFGGYGYTKDYPAEKFYRDSKLCTIGEGTSEIQKLVIARTILK</sequence>
<evidence type="ECO:0000313" key="9">
    <source>
        <dbReference type="EMBL" id="GAA4377698.1"/>
    </source>
</evidence>
<organism evidence="9 10">
    <name type="scientific">Hymenobacter koreensis</name>
    <dbReference type="NCBI Taxonomy" id="1084523"/>
    <lineage>
        <taxon>Bacteria</taxon>
        <taxon>Pseudomonadati</taxon>
        <taxon>Bacteroidota</taxon>
        <taxon>Cytophagia</taxon>
        <taxon>Cytophagales</taxon>
        <taxon>Hymenobacteraceae</taxon>
        <taxon>Hymenobacter</taxon>
    </lineage>
</organism>
<dbReference type="Pfam" id="PF02770">
    <property type="entry name" value="Acyl-CoA_dh_M"/>
    <property type="match status" value="1"/>
</dbReference>
<evidence type="ECO:0000259" key="6">
    <source>
        <dbReference type="Pfam" id="PF00441"/>
    </source>
</evidence>
<reference evidence="10" key="1">
    <citation type="journal article" date="2019" name="Int. J. Syst. Evol. Microbiol.">
        <title>The Global Catalogue of Microorganisms (GCM) 10K type strain sequencing project: providing services to taxonomists for standard genome sequencing and annotation.</title>
        <authorList>
            <consortium name="The Broad Institute Genomics Platform"/>
            <consortium name="The Broad Institute Genome Sequencing Center for Infectious Disease"/>
            <person name="Wu L."/>
            <person name="Ma J."/>
        </authorList>
    </citation>
    <scope>NUCLEOTIDE SEQUENCE [LARGE SCALE GENOMIC DNA]</scope>
    <source>
        <strain evidence="10">JCM 17924</strain>
    </source>
</reference>
<dbReference type="PROSITE" id="PS00073">
    <property type="entry name" value="ACYL_COA_DH_2"/>
    <property type="match status" value="1"/>
</dbReference>
<evidence type="ECO:0000259" key="8">
    <source>
        <dbReference type="Pfam" id="PF02771"/>
    </source>
</evidence>
<name>A0ABP8IWW4_9BACT</name>
<keyword evidence="5" id="KW-0560">Oxidoreductase</keyword>
<evidence type="ECO:0000256" key="4">
    <source>
        <dbReference type="ARBA" id="ARBA00022827"/>
    </source>
</evidence>
<keyword evidence="4 5" id="KW-0274">FAD</keyword>
<dbReference type="PANTHER" id="PTHR43884:SF12">
    <property type="entry name" value="ISOVALERYL-COA DEHYDROGENASE, MITOCHONDRIAL-RELATED"/>
    <property type="match status" value="1"/>
</dbReference>
<feature type="domain" description="Acyl-CoA dehydrogenase/oxidase N-terminal" evidence="8">
    <location>
        <begin position="32"/>
        <end position="144"/>
    </location>
</feature>
<feature type="domain" description="Acyl-CoA oxidase/dehydrogenase middle" evidence="7">
    <location>
        <begin position="149"/>
        <end position="243"/>
    </location>
</feature>
<dbReference type="InterPro" id="IPR036250">
    <property type="entry name" value="AcylCo_DH-like_C"/>
</dbReference>
<dbReference type="InterPro" id="IPR006091">
    <property type="entry name" value="Acyl-CoA_Oxase/DH_mid-dom"/>
</dbReference>
<feature type="domain" description="Acyl-CoA dehydrogenase/oxidase C-terminal" evidence="6">
    <location>
        <begin position="255"/>
        <end position="403"/>
    </location>
</feature>
<dbReference type="InterPro" id="IPR013786">
    <property type="entry name" value="AcylCoA_DH/ox_N"/>
</dbReference>